<sequence>MEEEDRLGWKEIKSGMFTIKSFYTSFSQGRSSHSQALAMKLVQLMLSTVSLDIINNEYSSELSMMVAVIAREFAVLHDALKFEALHLLSAILSSKYSAPVHDTLRIMSNDIWSTYVRVGIVAILQNRVGMMPLKKIVRWNAIQIRQVLLRHVGLGYQVSVSMMIKRSRKWVTQNQDTSIPDVLGVLNPWENHLAPAEKLQALILAESVISILGERWLLGQMNLPDAKDSVPADRCLLLVLESSRVEVAVLLNELAYLKYETSNNSSSNAEIISLKQRNLAIAFSLVEKTIKLISNVVEDEVNPIDENTLSKVISGLNETVGVVLEYLQDAKDHGQKKGDDLLASVRLIGRYAFMVSLPRTSMFLKFVEELKVLSSIRLSSEAEVSAILAKPEPISLGKALNTLLQRYFKMLLIPYSQIAQQNSSKLSLKQLDEGDSNGMSFQGSAW</sequence>
<dbReference type="Proteomes" id="UP000288805">
    <property type="component" value="Unassembled WGS sequence"/>
</dbReference>
<comment type="caution">
    <text evidence="1">The sequence shown here is derived from an EMBL/GenBank/DDBJ whole genome shotgun (WGS) entry which is preliminary data.</text>
</comment>
<name>A0A438KEY2_VITVI</name>
<evidence type="ECO:0000313" key="1">
    <source>
        <dbReference type="EMBL" id="RVX19752.1"/>
    </source>
</evidence>
<proteinExistence type="predicted"/>
<organism evidence="1 2">
    <name type="scientific">Vitis vinifera</name>
    <name type="common">Grape</name>
    <dbReference type="NCBI Taxonomy" id="29760"/>
    <lineage>
        <taxon>Eukaryota</taxon>
        <taxon>Viridiplantae</taxon>
        <taxon>Streptophyta</taxon>
        <taxon>Embryophyta</taxon>
        <taxon>Tracheophyta</taxon>
        <taxon>Spermatophyta</taxon>
        <taxon>Magnoliopsida</taxon>
        <taxon>eudicotyledons</taxon>
        <taxon>Gunneridae</taxon>
        <taxon>Pentapetalae</taxon>
        <taxon>rosids</taxon>
        <taxon>Vitales</taxon>
        <taxon>Vitaceae</taxon>
        <taxon>Viteae</taxon>
        <taxon>Vitis</taxon>
    </lineage>
</organism>
<dbReference type="AlphaFoldDB" id="A0A438KEY2"/>
<gene>
    <name evidence="1" type="ORF">CK203_005116</name>
</gene>
<dbReference type="EMBL" id="QGNW01000008">
    <property type="protein sequence ID" value="RVX19752.1"/>
    <property type="molecule type" value="Genomic_DNA"/>
</dbReference>
<dbReference type="PANTHER" id="PTHR13109">
    <property type="entry name" value="NEUROCHONDRIN"/>
    <property type="match status" value="1"/>
</dbReference>
<reference evidence="1 2" key="1">
    <citation type="journal article" date="2018" name="PLoS Genet.">
        <title>Population sequencing reveals clonal diversity and ancestral inbreeding in the grapevine cultivar Chardonnay.</title>
        <authorList>
            <person name="Roach M.J."/>
            <person name="Johnson D.L."/>
            <person name="Bohlmann J."/>
            <person name="van Vuuren H.J."/>
            <person name="Jones S.J."/>
            <person name="Pretorius I.S."/>
            <person name="Schmidt S.A."/>
            <person name="Borneman A.R."/>
        </authorList>
    </citation>
    <scope>NUCLEOTIDE SEQUENCE [LARGE SCALE GENOMIC DNA]</scope>
    <source>
        <strain evidence="2">cv. Chardonnay</strain>
        <tissue evidence="1">Leaf</tissue>
    </source>
</reference>
<evidence type="ECO:0000313" key="2">
    <source>
        <dbReference type="Proteomes" id="UP000288805"/>
    </source>
</evidence>
<accession>A0A438KEY2</accession>
<dbReference type="PANTHER" id="PTHR13109:SF7">
    <property type="entry name" value="NEUROCHONDRIN"/>
    <property type="match status" value="1"/>
</dbReference>
<dbReference type="InterPro" id="IPR008709">
    <property type="entry name" value="Neurochondrin"/>
</dbReference>
<dbReference type="Pfam" id="PF05536">
    <property type="entry name" value="Neurochondrin"/>
    <property type="match status" value="2"/>
</dbReference>
<protein>
    <submittedName>
        <fullName evidence="1">Uncharacterized protein</fullName>
    </submittedName>
</protein>